<dbReference type="KEGG" id="hws:RNZ46_11265"/>
<proteinExistence type="predicted"/>
<dbReference type="AlphaFoldDB" id="A0AA97EJU3"/>
<dbReference type="Pfam" id="PF11751">
    <property type="entry name" value="PorP_SprF"/>
    <property type="match status" value="1"/>
</dbReference>
<dbReference type="EMBL" id="CP136521">
    <property type="protein sequence ID" value="WOD42567.1"/>
    <property type="molecule type" value="Genomic_DNA"/>
</dbReference>
<feature type="signal peptide" evidence="1">
    <location>
        <begin position="1"/>
        <end position="25"/>
    </location>
</feature>
<organism evidence="2 3">
    <name type="scientific">Hwangdonia lutea</name>
    <dbReference type="NCBI Taxonomy" id="3075823"/>
    <lineage>
        <taxon>Bacteria</taxon>
        <taxon>Pseudomonadati</taxon>
        <taxon>Bacteroidota</taxon>
        <taxon>Flavobacteriia</taxon>
        <taxon>Flavobacteriales</taxon>
        <taxon>Flavobacteriaceae</taxon>
        <taxon>Hwangdonia</taxon>
    </lineage>
</organism>
<dbReference type="RefSeq" id="WP_316982296.1">
    <property type="nucleotide sequence ID" value="NZ_CP136521.1"/>
</dbReference>
<dbReference type="NCBIfam" id="TIGR03519">
    <property type="entry name" value="T9SS_PorP_fam"/>
    <property type="match status" value="1"/>
</dbReference>
<dbReference type="Proteomes" id="UP001302486">
    <property type="component" value="Chromosome"/>
</dbReference>
<dbReference type="InterPro" id="IPR019861">
    <property type="entry name" value="PorP/SprF_Bacteroidetes"/>
</dbReference>
<gene>
    <name evidence="2" type="ORF">RNZ46_11265</name>
</gene>
<keyword evidence="3" id="KW-1185">Reference proteome</keyword>
<keyword evidence="1" id="KW-0732">Signal</keyword>
<protein>
    <submittedName>
        <fullName evidence="2">Type IX secretion system membrane protein PorP/SprF</fullName>
    </submittedName>
</protein>
<name>A0AA97EJU3_9FLAO</name>
<evidence type="ECO:0000313" key="2">
    <source>
        <dbReference type="EMBL" id="WOD42567.1"/>
    </source>
</evidence>
<reference evidence="3" key="1">
    <citation type="submission" date="2024-06" db="EMBL/GenBank/DDBJ databases">
        <title>Hwangdonia haimaensis gen. nov., sp. nov., a member of the family Flavobacteriaceae isolated from the haima cold seep.</title>
        <authorList>
            <person name="Li J."/>
        </authorList>
    </citation>
    <scope>NUCLEOTIDE SEQUENCE [LARGE SCALE GENOMIC DNA]</scope>
    <source>
        <strain evidence="3">SCSIO 19198</strain>
    </source>
</reference>
<evidence type="ECO:0000313" key="3">
    <source>
        <dbReference type="Proteomes" id="UP001302486"/>
    </source>
</evidence>
<accession>A0AA97EJU3</accession>
<feature type="chain" id="PRO_5041634696" evidence="1">
    <location>
        <begin position="26"/>
        <end position="309"/>
    </location>
</feature>
<evidence type="ECO:0000256" key="1">
    <source>
        <dbReference type="SAM" id="SignalP"/>
    </source>
</evidence>
<sequence>MIYKSSVYKSAIIVFLLLIAHESLAQQDPQYSQYMYNTMNINPGYTGQRDVLSIAGLYRTQWVGIDGAPKTQTFSLHSPLRNEKVGLGLSVVNDKLGPSSETYFDANFSYTIPLGTVNKHDLTFGLKAGFHVLSLDWSKGRYQNPDNAYSENLNLLSPTIGAGVYWHSNKAYLGISVPNVITTDHYDDFQESVAAERLHFYIIGGYVFELSENTKFKPAFLLKAVTGAPLIADFSANFLIKEKLTLGLAYRWDDAISGLAGFQISDSLFIGYAYDLTTTNLNNYNSGSHEIMLRFEPRQLGRILSPRFF</sequence>